<dbReference type="SUPFAM" id="SSF49785">
    <property type="entry name" value="Galactose-binding domain-like"/>
    <property type="match status" value="2"/>
</dbReference>
<evidence type="ECO:0000313" key="2">
    <source>
        <dbReference type="EMBL" id="SHH60087.1"/>
    </source>
</evidence>
<dbReference type="Gene3D" id="2.60.120.260">
    <property type="entry name" value="Galactose-binding domain-like"/>
    <property type="match status" value="2"/>
</dbReference>
<dbReference type="InterPro" id="IPR008979">
    <property type="entry name" value="Galactose-bd-like_sf"/>
</dbReference>
<sequence>MKNKRILSMLLVLILVISYIIPIAPVNATTKKLVSWDFEDGTSQSWVLGWGGVFAGTQNDVSYSEDLKTEGNVGALKIELSLASGGWKDGAIKVPLAEGGVDSSTVNKVEFDVYIPNAPEELKSIKPQVAFNDPSWAQGGDGYIGVATLEKVVINNVEYSKKHIEMTLDVAGDGTSKEFIIKLGNDESTYTGAIYLDNIVLGIESIKDSNTDSTSDDNVPTKDSIWNFENIENPLAWSIGWGTGFLGGDKDVSYSEDLKREGNNGSLKVQVKLNLSSWTEANVQAYLMDKDMEINTSKYKKLYYDIYVPNPDSFGNGLKLAEAFNDTWGPIKDWEDVDLKNVEKVTINNVTYGVVHRNIDVQVANVHKKLTLRISSYGSNYTGPRYIDDVRVSPFTDKLSVDILSPNKLEVAN</sequence>
<proteinExistence type="predicted"/>
<dbReference type="EMBL" id="FQXM01000007">
    <property type="protein sequence ID" value="SHH60087.1"/>
    <property type="molecule type" value="Genomic_DNA"/>
</dbReference>
<reference evidence="2 3" key="1">
    <citation type="submission" date="2016-11" db="EMBL/GenBank/DDBJ databases">
        <authorList>
            <person name="Jaros S."/>
            <person name="Januszkiewicz K."/>
            <person name="Wedrychowicz H."/>
        </authorList>
    </citation>
    <scope>NUCLEOTIDE SEQUENCE [LARGE SCALE GENOMIC DNA]</scope>
    <source>
        <strain evidence="2 3">DSM 8605</strain>
    </source>
</reference>
<dbReference type="InterPro" id="IPR015295">
    <property type="entry name" value="CBM27"/>
</dbReference>
<dbReference type="OrthoDB" id="185675at2"/>
<dbReference type="Proteomes" id="UP000184447">
    <property type="component" value="Unassembled WGS sequence"/>
</dbReference>
<dbReference type="STRING" id="1121316.SAMN02745207_01680"/>
<organism evidence="2 3">
    <name type="scientific">Clostridium grantii DSM 8605</name>
    <dbReference type="NCBI Taxonomy" id="1121316"/>
    <lineage>
        <taxon>Bacteria</taxon>
        <taxon>Bacillati</taxon>
        <taxon>Bacillota</taxon>
        <taxon>Clostridia</taxon>
        <taxon>Eubacteriales</taxon>
        <taxon>Clostridiaceae</taxon>
        <taxon>Clostridium</taxon>
    </lineage>
</organism>
<dbReference type="AlphaFoldDB" id="A0A1M5UAT7"/>
<accession>A0A1M5UAT7</accession>
<evidence type="ECO:0000259" key="1">
    <source>
        <dbReference type="Pfam" id="PF09212"/>
    </source>
</evidence>
<dbReference type="RefSeq" id="WP_073337982.1">
    <property type="nucleotide sequence ID" value="NZ_FQXM01000007.1"/>
</dbReference>
<feature type="domain" description="Carbohydrate binding module 27" evidence="1">
    <location>
        <begin position="260"/>
        <end position="392"/>
    </location>
</feature>
<name>A0A1M5UAT7_9CLOT</name>
<keyword evidence="3" id="KW-1185">Reference proteome</keyword>
<evidence type="ECO:0000313" key="3">
    <source>
        <dbReference type="Proteomes" id="UP000184447"/>
    </source>
</evidence>
<dbReference type="Pfam" id="PF09212">
    <property type="entry name" value="CBM27"/>
    <property type="match status" value="2"/>
</dbReference>
<feature type="domain" description="Carbohydrate binding module 27" evidence="1">
    <location>
        <begin position="69"/>
        <end position="201"/>
    </location>
</feature>
<gene>
    <name evidence="2" type="ORF">SAMN02745207_01680</name>
</gene>
<protein>
    <submittedName>
        <fullName evidence="2">Carbohydrate binding module 27</fullName>
    </submittedName>
</protein>